<evidence type="ECO:0000256" key="6">
    <source>
        <dbReference type="RuleBase" id="RU201113"/>
    </source>
</evidence>
<evidence type="ECO:0000259" key="7">
    <source>
        <dbReference type="PROSITE" id="PS50089"/>
    </source>
</evidence>
<name>A0A9D4PFS7_RHISA</name>
<evidence type="ECO:0000256" key="3">
    <source>
        <dbReference type="ARBA" id="ARBA00022771"/>
    </source>
</evidence>
<sequence>MYPDFRLSEAFLPVQQGGERMDPVTSALSATYAQTSATSISELAVLFECPVCRDYALPPILQCENGHHLCATCRQSVTRCPVCRARKGENILITATRFDRAEAFCWFALQTCLGRDFVVMLKKRSNNSCCKHFIGLVALVGSSLEAQNFVYRLQFCGAKHRITWEARMQGIHSLAESVESGEGLLFDSSTARRLCNGTDLIMDVAISVAALCGDKAP</sequence>
<dbReference type="PANTHER" id="PTHR45877">
    <property type="entry name" value="E3 UBIQUITIN-PROTEIN LIGASE SIAH2"/>
    <property type="match status" value="1"/>
</dbReference>
<evidence type="ECO:0000256" key="2">
    <source>
        <dbReference type="ARBA" id="ARBA00022723"/>
    </source>
</evidence>
<proteinExistence type="inferred from homology"/>
<dbReference type="InterPro" id="IPR049548">
    <property type="entry name" value="Sina-like_RING"/>
</dbReference>
<dbReference type="GO" id="GO:0043161">
    <property type="term" value="P:proteasome-mediated ubiquitin-dependent protein catabolic process"/>
    <property type="evidence" value="ECO:0007669"/>
    <property type="project" value="TreeGrafter"/>
</dbReference>
<dbReference type="PANTHER" id="PTHR45877:SF2">
    <property type="entry name" value="E3 UBIQUITIN-PROTEIN LIGASE SINA-RELATED"/>
    <property type="match status" value="1"/>
</dbReference>
<dbReference type="GO" id="GO:0008270">
    <property type="term" value="F:zinc ion binding"/>
    <property type="evidence" value="ECO:0007669"/>
    <property type="project" value="UniProtKB-KW"/>
</dbReference>
<evidence type="ECO:0000256" key="4">
    <source>
        <dbReference type="ARBA" id="ARBA00022833"/>
    </source>
</evidence>
<dbReference type="InterPro" id="IPR004162">
    <property type="entry name" value="SINA-like_animal"/>
</dbReference>
<keyword evidence="3 5" id="KW-0863">Zinc-finger</keyword>
<keyword evidence="4 6" id="KW-0862">Zinc</keyword>
<dbReference type="SUPFAM" id="SSF49599">
    <property type="entry name" value="TRAF domain-like"/>
    <property type="match status" value="1"/>
</dbReference>
<dbReference type="Pfam" id="PF21362">
    <property type="entry name" value="Sina_RING"/>
    <property type="match status" value="1"/>
</dbReference>
<comment type="catalytic activity">
    <reaction evidence="6">
        <text>S-ubiquitinyl-[E2 ubiquitin-conjugating enzyme]-L-cysteine + [acceptor protein]-L-lysine = [E2 ubiquitin-conjugating enzyme]-L-cysteine + N(6)-ubiquitinyl-[acceptor protein]-L-lysine.</text>
        <dbReference type="EC" id="2.3.2.27"/>
    </reaction>
</comment>
<dbReference type="Proteomes" id="UP000821837">
    <property type="component" value="Chromosome 8"/>
</dbReference>
<dbReference type="Gene3D" id="2.60.210.10">
    <property type="entry name" value="Apoptosis, Tumor Necrosis Factor Receptor Associated Protein 2, Chain A"/>
    <property type="match status" value="1"/>
</dbReference>
<dbReference type="InterPro" id="IPR001841">
    <property type="entry name" value="Znf_RING"/>
</dbReference>
<accession>A0A9D4PFS7</accession>
<dbReference type="GO" id="GO:0061630">
    <property type="term" value="F:ubiquitin protein ligase activity"/>
    <property type="evidence" value="ECO:0007669"/>
    <property type="project" value="UniProtKB-EC"/>
</dbReference>
<comment type="similarity">
    <text evidence="1 6">Belongs to the SINA (Seven in absentia) family.</text>
</comment>
<dbReference type="Pfam" id="PF03145">
    <property type="entry name" value="Sina_TRAF"/>
    <property type="match status" value="1"/>
</dbReference>
<feature type="domain" description="RING-type" evidence="7">
    <location>
        <begin position="49"/>
        <end position="84"/>
    </location>
</feature>
<comment type="domain">
    <text evidence="6">The SBD domain (substrate-binding domain) mediates the interaction with substrate proteins. It is related to the TRAF family.</text>
</comment>
<dbReference type="SUPFAM" id="SSF57850">
    <property type="entry name" value="RING/U-box"/>
    <property type="match status" value="1"/>
</dbReference>
<evidence type="ECO:0000313" key="8">
    <source>
        <dbReference type="EMBL" id="KAH7938884.1"/>
    </source>
</evidence>
<dbReference type="GO" id="GO:0005737">
    <property type="term" value="C:cytoplasm"/>
    <property type="evidence" value="ECO:0007669"/>
    <property type="project" value="InterPro"/>
</dbReference>
<dbReference type="InterPro" id="IPR008974">
    <property type="entry name" value="TRAF-like"/>
</dbReference>
<comment type="function">
    <text evidence="6">E3 ubiquitin-protein ligase that mediates ubiquitination and subsequent proteasomal degradation of target proteins. E3 ubiquitin ligases accept ubiquitin from an E2 ubiquitin-conjugating enzyme in the form of a thioester and then directly transfers the ubiquitin to targeted substrates.</text>
</comment>
<dbReference type="VEuPathDB" id="VectorBase:RSAN_028977"/>
<reference evidence="8" key="2">
    <citation type="submission" date="2021-09" db="EMBL/GenBank/DDBJ databases">
        <authorList>
            <person name="Jia N."/>
            <person name="Wang J."/>
            <person name="Shi W."/>
            <person name="Du L."/>
            <person name="Sun Y."/>
            <person name="Zhan W."/>
            <person name="Jiang J."/>
            <person name="Wang Q."/>
            <person name="Zhang B."/>
            <person name="Ji P."/>
            <person name="Sakyi L.B."/>
            <person name="Cui X."/>
            <person name="Yuan T."/>
            <person name="Jiang B."/>
            <person name="Yang W."/>
            <person name="Lam T.T.-Y."/>
            <person name="Chang Q."/>
            <person name="Ding S."/>
            <person name="Wang X."/>
            <person name="Zhu J."/>
            <person name="Ruan X."/>
            <person name="Zhao L."/>
            <person name="Wei J."/>
            <person name="Que T."/>
            <person name="Du C."/>
            <person name="Cheng J."/>
            <person name="Dai P."/>
            <person name="Han X."/>
            <person name="Huang E."/>
            <person name="Gao Y."/>
            <person name="Liu J."/>
            <person name="Shao H."/>
            <person name="Ye R."/>
            <person name="Li L."/>
            <person name="Wei W."/>
            <person name="Wang X."/>
            <person name="Wang C."/>
            <person name="Huo Q."/>
            <person name="Li W."/>
            <person name="Guo W."/>
            <person name="Chen H."/>
            <person name="Chen S."/>
            <person name="Zhou L."/>
            <person name="Zhou L."/>
            <person name="Ni X."/>
            <person name="Tian J."/>
            <person name="Zhou Y."/>
            <person name="Sheng Y."/>
            <person name="Liu T."/>
            <person name="Pan Y."/>
            <person name="Xia L."/>
            <person name="Li J."/>
            <person name="Zhao F."/>
            <person name="Cao W."/>
        </authorList>
    </citation>
    <scope>NUCLEOTIDE SEQUENCE</scope>
    <source>
        <strain evidence="8">Rsan-2018</strain>
        <tissue evidence="8">Larvae</tissue>
    </source>
</reference>
<evidence type="ECO:0000256" key="5">
    <source>
        <dbReference type="PROSITE-ProRule" id="PRU00175"/>
    </source>
</evidence>
<keyword evidence="6" id="KW-0833">Ubl conjugation pathway</keyword>
<dbReference type="AlphaFoldDB" id="A0A9D4PFS7"/>
<organism evidence="8 9">
    <name type="scientific">Rhipicephalus sanguineus</name>
    <name type="common">Brown dog tick</name>
    <name type="synonym">Ixodes sanguineus</name>
    <dbReference type="NCBI Taxonomy" id="34632"/>
    <lineage>
        <taxon>Eukaryota</taxon>
        <taxon>Metazoa</taxon>
        <taxon>Ecdysozoa</taxon>
        <taxon>Arthropoda</taxon>
        <taxon>Chelicerata</taxon>
        <taxon>Arachnida</taxon>
        <taxon>Acari</taxon>
        <taxon>Parasitiformes</taxon>
        <taxon>Ixodida</taxon>
        <taxon>Ixodoidea</taxon>
        <taxon>Ixodidae</taxon>
        <taxon>Rhipicephalinae</taxon>
        <taxon>Rhipicephalus</taxon>
        <taxon>Rhipicephalus</taxon>
    </lineage>
</organism>
<dbReference type="EC" id="2.3.2.27" evidence="6"/>
<dbReference type="PROSITE" id="PS50089">
    <property type="entry name" value="ZF_RING_2"/>
    <property type="match status" value="1"/>
</dbReference>
<evidence type="ECO:0000256" key="1">
    <source>
        <dbReference type="ARBA" id="ARBA00009119"/>
    </source>
</evidence>
<protein>
    <recommendedName>
        <fullName evidence="6">E3 ubiquitin-protein ligase</fullName>
        <ecNumber evidence="6">2.3.2.27</ecNumber>
    </recommendedName>
</protein>
<evidence type="ECO:0000313" key="9">
    <source>
        <dbReference type="Proteomes" id="UP000821837"/>
    </source>
</evidence>
<comment type="caution">
    <text evidence="8">The sequence shown here is derived from an EMBL/GenBank/DDBJ whole genome shotgun (WGS) entry which is preliminary data.</text>
</comment>
<dbReference type="EMBL" id="JABSTV010001254">
    <property type="protein sequence ID" value="KAH7938884.1"/>
    <property type="molecule type" value="Genomic_DNA"/>
</dbReference>
<dbReference type="InterPro" id="IPR018121">
    <property type="entry name" value="7-in-absentia-prot_TRAF-dom"/>
</dbReference>
<comment type="domain">
    <text evidence="6">The RING-type zinc finger domain is essential for ubiquitin ligase activity.</text>
</comment>
<comment type="pathway">
    <text evidence="6">Protein modification; protein ubiquitination.</text>
</comment>
<keyword evidence="9" id="KW-1185">Reference proteome</keyword>
<dbReference type="GO" id="GO:0031624">
    <property type="term" value="F:ubiquitin conjugating enzyme binding"/>
    <property type="evidence" value="ECO:0007669"/>
    <property type="project" value="TreeGrafter"/>
</dbReference>
<keyword evidence="2 6" id="KW-0479">Metal-binding</keyword>
<reference evidence="8" key="1">
    <citation type="journal article" date="2020" name="Cell">
        <title>Large-Scale Comparative Analyses of Tick Genomes Elucidate Their Genetic Diversity and Vector Capacities.</title>
        <authorList>
            <consortium name="Tick Genome and Microbiome Consortium (TIGMIC)"/>
            <person name="Jia N."/>
            <person name="Wang J."/>
            <person name="Shi W."/>
            <person name="Du L."/>
            <person name="Sun Y."/>
            <person name="Zhan W."/>
            <person name="Jiang J.F."/>
            <person name="Wang Q."/>
            <person name="Zhang B."/>
            <person name="Ji P."/>
            <person name="Bell-Sakyi L."/>
            <person name="Cui X.M."/>
            <person name="Yuan T.T."/>
            <person name="Jiang B.G."/>
            <person name="Yang W.F."/>
            <person name="Lam T.T."/>
            <person name="Chang Q.C."/>
            <person name="Ding S.J."/>
            <person name="Wang X.J."/>
            <person name="Zhu J.G."/>
            <person name="Ruan X.D."/>
            <person name="Zhao L."/>
            <person name="Wei J.T."/>
            <person name="Ye R.Z."/>
            <person name="Que T.C."/>
            <person name="Du C.H."/>
            <person name="Zhou Y.H."/>
            <person name="Cheng J.X."/>
            <person name="Dai P.F."/>
            <person name="Guo W.B."/>
            <person name="Han X.H."/>
            <person name="Huang E.J."/>
            <person name="Li L.F."/>
            <person name="Wei W."/>
            <person name="Gao Y.C."/>
            <person name="Liu J.Z."/>
            <person name="Shao H.Z."/>
            <person name="Wang X."/>
            <person name="Wang C.C."/>
            <person name="Yang T.C."/>
            <person name="Huo Q.B."/>
            <person name="Li W."/>
            <person name="Chen H.Y."/>
            <person name="Chen S.E."/>
            <person name="Zhou L.G."/>
            <person name="Ni X.B."/>
            <person name="Tian J.H."/>
            <person name="Sheng Y."/>
            <person name="Liu T."/>
            <person name="Pan Y.S."/>
            <person name="Xia L.Y."/>
            <person name="Li J."/>
            <person name="Zhao F."/>
            <person name="Cao W.C."/>
        </authorList>
    </citation>
    <scope>NUCLEOTIDE SEQUENCE</scope>
    <source>
        <strain evidence="8">Rsan-2018</strain>
    </source>
</reference>
<gene>
    <name evidence="8" type="ORF">HPB52_001824</name>
</gene>